<gene>
    <name evidence="1" type="ORF">FGG15_10760</name>
</gene>
<name>A0ABY2WJ64_9FLAO</name>
<dbReference type="RefSeq" id="WP_138836092.1">
    <property type="nucleotide sequence ID" value="NZ_VCNI01000002.1"/>
</dbReference>
<evidence type="ECO:0008006" key="3">
    <source>
        <dbReference type="Google" id="ProtNLM"/>
    </source>
</evidence>
<dbReference type="Gene3D" id="3.40.50.300">
    <property type="entry name" value="P-loop containing nucleotide triphosphate hydrolases"/>
    <property type="match status" value="1"/>
</dbReference>
<dbReference type="InterPro" id="IPR027417">
    <property type="entry name" value="P-loop_NTPase"/>
</dbReference>
<accession>A0ABY2WJ64</accession>
<protein>
    <recommendedName>
        <fullName evidence="3">Shikimate kinase</fullName>
    </recommendedName>
</protein>
<proteinExistence type="predicted"/>
<organism evidence="1 2">
    <name type="scientific">Flagellimonas algicola</name>
    <dbReference type="NCBI Taxonomy" id="2583815"/>
    <lineage>
        <taxon>Bacteria</taxon>
        <taxon>Pseudomonadati</taxon>
        <taxon>Bacteroidota</taxon>
        <taxon>Flavobacteriia</taxon>
        <taxon>Flavobacteriales</taxon>
        <taxon>Flavobacteriaceae</taxon>
        <taxon>Flagellimonas</taxon>
    </lineage>
</organism>
<dbReference type="SUPFAM" id="SSF52540">
    <property type="entry name" value="P-loop containing nucleoside triphosphate hydrolases"/>
    <property type="match status" value="1"/>
</dbReference>
<keyword evidence="2" id="KW-1185">Reference proteome</keyword>
<reference evidence="1 2" key="1">
    <citation type="submission" date="2019-05" db="EMBL/GenBank/DDBJ databases">
        <title>Flagellimonas sp. AsT0115, sp. nov., isolated from a marine red algae, Asparagopsis taxiformis.</title>
        <authorList>
            <person name="Kim J."/>
            <person name="Jeong S.E."/>
            <person name="Jeon C.O."/>
        </authorList>
    </citation>
    <scope>NUCLEOTIDE SEQUENCE [LARGE SCALE GENOMIC DNA]</scope>
    <source>
        <strain evidence="1 2">AsT0115</strain>
    </source>
</reference>
<evidence type="ECO:0000313" key="2">
    <source>
        <dbReference type="Proteomes" id="UP000751614"/>
    </source>
</evidence>
<sequence>MIFLLIGQKGSGKSYIGELFETYFDIKFIRVEDWAKALKKSRNAMDGEYVSEVFQTIENGIKESMKRYPSVVFESTGLTPYFDRMLIRLHADFKVMTIGVKANSKTCMERIKTRDASIHIPIPLDQIESINKQVVRKNVQTTYTIENNNESEDTLKEKIAEILKGTGADQSDF</sequence>
<evidence type="ECO:0000313" key="1">
    <source>
        <dbReference type="EMBL" id="TMU54677.1"/>
    </source>
</evidence>
<comment type="caution">
    <text evidence="1">The sequence shown here is derived from an EMBL/GenBank/DDBJ whole genome shotgun (WGS) entry which is preliminary data.</text>
</comment>
<dbReference type="Proteomes" id="UP000751614">
    <property type="component" value="Unassembled WGS sequence"/>
</dbReference>
<dbReference type="EMBL" id="VCNI01000002">
    <property type="protein sequence ID" value="TMU54677.1"/>
    <property type="molecule type" value="Genomic_DNA"/>
</dbReference>